<organism evidence="1 2">
    <name type="scientific">Imshaugia aleurites</name>
    <dbReference type="NCBI Taxonomy" id="172621"/>
    <lineage>
        <taxon>Eukaryota</taxon>
        <taxon>Fungi</taxon>
        <taxon>Dikarya</taxon>
        <taxon>Ascomycota</taxon>
        <taxon>Pezizomycotina</taxon>
        <taxon>Lecanoromycetes</taxon>
        <taxon>OSLEUM clade</taxon>
        <taxon>Lecanoromycetidae</taxon>
        <taxon>Lecanorales</taxon>
        <taxon>Lecanorineae</taxon>
        <taxon>Parmeliaceae</taxon>
        <taxon>Imshaugia</taxon>
    </lineage>
</organism>
<name>A0A8H3FB32_9LECA</name>
<dbReference type="Proteomes" id="UP000664534">
    <property type="component" value="Unassembled WGS sequence"/>
</dbReference>
<dbReference type="EMBL" id="CAJPDT010000029">
    <property type="protein sequence ID" value="CAF9922047.1"/>
    <property type="molecule type" value="Genomic_DNA"/>
</dbReference>
<protein>
    <submittedName>
        <fullName evidence="1">Uncharacterized protein</fullName>
    </submittedName>
</protein>
<dbReference type="AlphaFoldDB" id="A0A8H3FB32"/>
<gene>
    <name evidence="1" type="ORF">IMSHALPRED_005319</name>
</gene>
<comment type="caution">
    <text evidence="1">The sequence shown here is derived from an EMBL/GenBank/DDBJ whole genome shotgun (WGS) entry which is preliminary data.</text>
</comment>
<evidence type="ECO:0000313" key="2">
    <source>
        <dbReference type="Proteomes" id="UP000664534"/>
    </source>
</evidence>
<evidence type="ECO:0000313" key="1">
    <source>
        <dbReference type="EMBL" id="CAF9922047.1"/>
    </source>
</evidence>
<keyword evidence="2" id="KW-1185">Reference proteome</keyword>
<dbReference type="OrthoDB" id="5398215at2759"/>
<proteinExistence type="predicted"/>
<reference evidence="1" key="1">
    <citation type="submission" date="2021-03" db="EMBL/GenBank/DDBJ databases">
        <authorList>
            <person name="Tagirdzhanova G."/>
        </authorList>
    </citation>
    <scope>NUCLEOTIDE SEQUENCE</scope>
</reference>
<sequence length="165" mass="19152">MARSFELKRFWRRYREHRLTKKRRRDSEESMALEEATATMVGLGLGMKQEEEYVEIEHDDDPRFINNPHGIGCSRTYEVPYDSATNSLSTSPASMRPLLRREINGSDDLVSFRKLGAWKAESIDMVKGKRKGRMPGDSADDRYKFLLDRSAKSSAKRFTLIRERA</sequence>
<accession>A0A8H3FB32</accession>